<feature type="compositionally biased region" description="Basic and acidic residues" evidence="11">
    <location>
        <begin position="413"/>
        <end position="424"/>
    </location>
</feature>
<evidence type="ECO:0000313" key="13">
    <source>
        <dbReference type="Proteomes" id="UP001378960"/>
    </source>
</evidence>
<feature type="compositionally biased region" description="Acidic residues" evidence="11">
    <location>
        <begin position="425"/>
        <end position="437"/>
    </location>
</feature>
<dbReference type="EMBL" id="BTGB01000003">
    <property type="protein sequence ID" value="GMM45738.1"/>
    <property type="molecule type" value="Genomic_DNA"/>
</dbReference>
<dbReference type="Gene3D" id="3.90.920.10">
    <property type="entry name" value="DNA primase, PRIM domain"/>
    <property type="match status" value="1"/>
</dbReference>
<keyword evidence="8" id="KW-0862">Zinc</keyword>
<proteinExistence type="inferred from homology"/>
<evidence type="ECO:0000256" key="11">
    <source>
        <dbReference type="SAM" id="MobiDB-lite"/>
    </source>
</evidence>
<keyword evidence="9" id="KW-0804">Transcription</keyword>
<dbReference type="EC" id="2.7.7.-" evidence="10"/>
<feature type="region of interest" description="Disordered" evidence="11">
    <location>
        <begin position="413"/>
        <end position="437"/>
    </location>
</feature>
<keyword evidence="2 10" id="KW-0240">DNA-directed RNA polymerase</keyword>
<dbReference type="NCBIfam" id="TIGR00335">
    <property type="entry name" value="primase_sml"/>
    <property type="match status" value="1"/>
</dbReference>
<keyword evidence="13" id="KW-1185">Reference proteome</keyword>
<name>A0AAV5R2H5_PICKL</name>
<dbReference type="GO" id="GO:0003899">
    <property type="term" value="F:DNA-directed RNA polymerase activity"/>
    <property type="evidence" value="ECO:0007669"/>
    <property type="project" value="InterPro"/>
</dbReference>
<dbReference type="Pfam" id="PF01896">
    <property type="entry name" value="DNA_primase_S"/>
    <property type="match status" value="1"/>
</dbReference>
<dbReference type="GO" id="GO:0006269">
    <property type="term" value="P:DNA replication, synthesis of primer"/>
    <property type="evidence" value="ECO:0007669"/>
    <property type="project" value="UniProtKB-KW"/>
</dbReference>
<dbReference type="AlphaFoldDB" id="A0AAV5R2H5"/>
<keyword evidence="6 10" id="KW-0235">DNA replication</keyword>
<dbReference type="GO" id="GO:0005658">
    <property type="term" value="C:alpha DNA polymerase:primase complex"/>
    <property type="evidence" value="ECO:0007669"/>
    <property type="project" value="UniProtKB-ARBA"/>
</dbReference>
<protein>
    <recommendedName>
        <fullName evidence="10">DNA primase</fullName>
        <ecNumber evidence="10">2.7.7.-</ecNumber>
    </recommendedName>
</protein>
<dbReference type="CDD" id="cd04860">
    <property type="entry name" value="AE_Prim_S"/>
    <property type="match status" value="1"/>
</dbReference>
<evidence type="ECO:0000313" key="12">
    <source>
        <dbReference type="EMBL" id="GMM45738.1"/>
    </source>
</evidence>
<evidence type="ECO:0000256" key="9">
    <source>
        <dbReference type="ARBA" id="ARBA00023163"/>
    </source>
</evidence>
<evidence type="ECO:0000256" key="4">
    <source>
        <dbReference type="ARBA" id="ARBA00022679"/>
    </source>
</evidence>
<keyword evidence="5" id="KW-0548">Nucleotidyltransferase</keyword>
<dbReference type="FunFam" id="3.90.920.10:FF:000003">
    <property type="entry name" value="DNA primase"/>
    <property type="match status" value="1"/>
</dbReference>
<dbReference type="GO" id="GO:0046872">
    <property type="term" value="F:metal ion binding"/>
    <property type="evidence" value="ECO:0007669"/>
    <property type="project" value="UniProtKB-KW"/>
</dbReference>
<gene>
    <name evidence="12" type="ORF">DAPK24_023130</name>
</gene>
<organism evidence="12 13">
    <name type="scientific">Pichia kluyveri</name>
    <name type="common">Yeast</name>
    <dbReference type="NCBI Taxonomy" id="36015"/>
    <lineage>
        <taxon>Eukaryota</taxon>
        <taxon>Fungi</taxon>
        <taxon>Dikarya</taxon>
        <taxon>Ascomycota</taxon>
        <taxon>Saccharomycotina</taxon>
        <taxon>Pichiomycetes</taxon>
        <taxon>Pichiales</taxon>
        <taxon>Pichiaceae</taxon>
        <taxon>Pichia</taxon>
    </lineage>
</organism>
<evidence type="ECO:0000256" key="3">
    <source>
        <dbReference type="ARBA" id="ARBA00022515"/>
    </source>
</evidence>
<dbReference type="SUPFAM" id="SSF56747">
    <property type="entry name" value="Prim-pol domain"/>
    <property type="match status" value="1"/>
</dbReference>
<dbReference type="InterPro" id="IPR014052">
    <property type="entry name" value="DNA_primase_ssu_euk/arc"/>
</dbReference>
<evidence type="ECO:0000256" key="1">
    <source>
        <dbReference type="ARBA" id="ARBA00009762"/>
    </source>
</evidence>
<comment type="caution">
    <text evidence="12">The sequence shown here is derived from an EMBL/GenBank/DDBJ whole genome shotgun (WGS) entry which is preliminary data.</text>
</comment>
<keyword evidence="4 10" id="KW-0808">Transferase</keyword>
<evidence type="ECO:0000256" key="6">
    <source>
        <dbReference type="ARBA" id="ARBA00022705"/>
    </source>
</evidence>
<comment type="similarity">
    <text evidence="1 10">Belongs to the eukaryotic-type primase small subunit family.</text>
</comment>
<evidence type="ECO:0000256" key="10">
    <source>
        <dbReference type="RuleBase" id="RU003514"/>
    </source>
</evidence>
<keyword evidence="3 10" id="KW-0639">Primosome</keyword>
<dbReference type="PANTHER" id="PTHR10536">
    <property type="entry name" value="DNA PRIMASE SMALL SUBUNIT"/>
    <property type="match status" value="1"/>
</dbReference>
<accession>A0AAV5R2H5</accession>
<keyword evidence="7" id="KW-0479">Metal-binding</keyword>
<dbReference type="InterPro" id="IPR002755">
    <property type="entry name" value="DNA_primase_S"/>
</dbReference>
<evidence type="ECO:0000256" key="7">
    <source>
        <dbReference type="ARBA" id="ARBA00022723"/>
    </source>
</evidence>
<reference evidence="12 13" key="1">
    <citation type="journal article" date="2023" name="Elife">
        <title>Identification of key yeast species and microbe-microbe interactions impacting larval growth of Drosophila in the wild.</title>
        <authorList>
            <person name="Mure A."/>
            <person name="Sugiura Y."/>
            <person name="Maeda R."/>
            <person name="Honda K."/>
            <person name="Sakurai N."/>
            <person name="Takahashi Y."/>
            <person name="Watada M."/>
            <person name="Katoh T."/>
            <person name="Gotoh A."/>
            <person name="Gotoh Y."/>
            <person name="Taniguchi I."/>
            <person name="Nakamura K."/>
            <person name="Hayashi T."/>
            <person name="Katayama T."/>
            <person name="Uemura T."/>
            <person name="Hattori Y."/>
        </authorList>
    </citation>
    <scope>NUCLEOTIDE SEQUENCE [LARGE SCALE GENOMIC DNA]</scope>
    <source>
        <strain evidence="12 13">PK-24</strain>
    </source>
</reference>
<sequence>MTVEVKNMDMENNGEITNQIPKEETTNNTIKIYKPSESDMRHYYDNFLPFNLIFQWLNHSPIPNTDFTHREFAFEHQNGAYQRYNSFQDSNEFKKKVVTINPTRFEIGAIYPIEPKNRKSVSKNLMKPISKELIIDIDLTDYDEIRTCCKGTSICNKCWKFISIAIKIIDIAIIEDFGINNRIWVFSGRRGVHCWISDSNIRYLKEQNRRSFIEYLDILNIKNNKNKKGIFGMKKPYHPHVERSLDILKNEFVEIILKEQGTWDNIDANKDLIMTIPDSRLRNALINKWNNEPNLKSTDKWIDIGEIYKNLKINSFDIIDWRKEMILTMLYPRLDIEVSKQMNHLLKSPFCVHPGTGNVCVTFDPKLKEFNPFTDAPNLNKIFTEDEFDWKNTSLKESIEIFSKYVNNLIQQEGREKREKREAGEAGDVDVDQSLEF</sequence>
<evidence type="ECO:0000256" key="2">
    <source>
        <dbReference type="ARBA" id="ARBA00022478"/>
    </source>
</evidence>
<dbReference type="Proteomes" id="UP001378960">
    <property type="component" value="Unassembled WGS sequence"/>
</dbReference>
<evidence type="ECO:0000256" key="8">
    <source>
        <dbReference type="ARBA" id="ARBA00022833"/>
    </source>
</evidence>
<evidence type="ECO:0000256" key="5">
    <source>
        <dbReference type="ARBA" id="ARBA00022695"/>
    </source>
</evidence>